<evidence type="ECO:0000256" key="1">
    <source>
        <dbReference type="ARBA" id="ARBA00004141"/>
    </source>
</evidence>
<keyword evidence="20" id="KW-0732">Signal</keyword>
<dbReference type="OrthoDB" id="897964at2759"/>
<dbReference type="EMBL" id="BMAC01000549">
    <property type="protein sequence ID" value="GFP98921.1"/>
    <property type="molecule type" value="Genomic_DNA"/>
</dbReference>
<evidence type="ECO:0000256" key="10">
    <source>
        <dbReference type="ARBA" id="ARBA00022842"/>
    </source>
</evidence>
<accession>A0A830CXK6</accession>
<evidence type="ECO:0000256" key="9">
    <source>
        <dbReference type="ARBA" id="ARBA00022723"/>
    </source>
</evidence>
<organism evidence="21 22">
    <name type="scientific">Phtheirospermum japonicum</name>
    <dbReference type="NCBI Taxonomy" id="374723"/>
    <lineage>
        <taxon>Eukaryota</taxon>
        <taxon>Viridiplantae</taxon>
        <taxon>Streptophyta</taxon>
        <taxon>Embryophyta</taxon>
        <taxon>Tracheophyta</taxon>
        <taxon>Spermatophyta</taxon>
        <taxon>Magnoliopsida</taxon>
        <taxon>eudicotyledons</taxon>
        <taxon>Gunneridae</taxon>
        <taxon>Pentapetalae</taxon>
        <taxon>asterids</taxon>
        <taxon>lamiids</taxon>
        <taxon>Lamiales</taxon>
        <taxon>Orobanchaceae</taxon>
        <taxon>Orobanchaceae incertae sedis</taxon>
        <taxon>Phtheirospermum</taxon>
    </lineage>
</organism>
<feature type="chain" id="PRO_5032577515" evidence="20">
    <location>
        <begin position="18"/>
        <end position="118"/>
    </location>
</feature>
<keyword evidence="16" id="KW-0408">Iron</keyword>
<dbReference type="Pfam" id="PF00124">
    <property type="entry name" value="Photo_RC"/>
    <property type="match status" value="1"/>
</dbReference>
<keyword evidence="7" id="KW-0934">Plastid</keyword>
<feature type="region of interest" description="Disordered" evidence="19">
    <location>
        <begin position="77"/>
        <end position="100"/>
    </location>
</feature>
<comment type="subcellular location">
    <subcellularLocation>
        <location evidence="1">Membrane</location>
        <topology evidence="1">Multi-pass membrane protein</topology>
    </subcellularLocation>
</comment>
<dbReference type="InterPro" id="IPR055266">
    <property type="entry name" value="D1/D2"/>
</dbReference>
<dbReference type="SUPFAM" id="SSF81483">
    <property type="entry name" value="Bacterial photosystem II reaction centre, L and M subunits"/>
    <property type="match status" value="1"/>
</dbReference>
<evidence type="ECO:0000313" key="21">
    <source>
        <dbReference type="EMBL" id="GFP98921.1"/>
    </source>
</evidence>
<evidence type="ECO:0000256" key="4">
    <source>
        <dbReference type="ARBA" id="ARBA00022494"/>
    </source>
</evidence>
<evidence type="ECO:0000256" key="5">
    <source>
        <dbReference type="ARBA" id="ARBA00022531"/>
    </source>
</evidence>
<dbReference type="GO" id="GO:0046872">
    <property type="term" value="F:metal ion binding"/>
    <property type="evidence" value="ECO:0007669"/>
    <property type="project" value="UniProtKB-KW"/>
</dbReference>
<evidence type="ECO:0000256" key="15">
    <source>
        <dbReference type="ARBA" id="ARBA00023002"/>
    </source>
</evidence>
<keyword evidence="5" id="KW-0602">Photosynthesis</keyword>
<evidence type="ECO:0000313" key="22">
    <source>
        <dbReference type="Proteomes" id="UP000653305"/>
    </source>
</evidence>
<dbReference type="GO" id="GO:0009772">
    <property type="term" value="P:photosynthetic electron transport in photosystem II"/>
    <property type="evidence" value="ECO:0007669"/>
    <property type="project" value="InterPro"/>
</dbReference>
<evidence type="ECO:0000256" key="20">
    <source>
        <dbReference type="SAM" id="SignalP"/>
    </source>
</evidence>
<keyword evidence="10" id="KW-0460">Magnesium</keyword>
<feature type="signal peptide" evidence="20">
    <location>
        <begin position="1"/>
        <end position="17"/>
    </location>
</feature>
<dbReference type="PANTHER" id="PTHR33149:SF12">
    <property type="entry name" value="PHOTOSYSTEM II D2 PROTEIN"/>
    <property type="match status" value="1"/>
</dbReference>
<dbReference type="GO" id="GO:0016491">
    <property type="term" value="F:oxidoreductase activity"/>
    <property type="evidence" value="ECO:0007669"/>
    <property type="project" value="UniProtKB-KW"/>
</dbReference>
<keyword evidence="13" id="KW-0007">Acetylation</keyword>
<dbReference type="PANTHER" id="PTHR33149">
    <property type="entry name" value="PHOTOSYSTEM II PROTEIN D1"/>
    <property type="match status" value="1"/>
</dbReference>
<dbReference type="Gene3D" id="1.20.85.10">
    <property type="entry name" value="Photosystem II protein D1-like"/>
    <property type="match status" value="1"/>
</dbReference>
<keyword evidence="12" id="KW-1133">Transmembrane helix</keyword>
<dbReference type="AlphaFoldDB" id="A0A830CXK6"/>
<keyword evidence="14" id="KW-0157">Chromophore</keyword>
<evidence type="ECO:0000256" key="19">
    <source>
        <dbReference type="SAM" id="MobiDB-lite"/>
    </source>
</evidence>
<evidence type="ECO:0000256" key="14">
    <source>
        <dbReference type="ARBA" id="ARBA00022991"/>
    </source>
</evidence>
<keyword evidence="22" id="KW-1185">Reference proteome</keyword>
<dbReference type="GO" id="GO:0009523">
    <property type="term" value="C:photosystem II"/>
    <property type="evidence" value="ECO:0007669"/>
    <property type="project" value="UniProtKB-KW"/>
</dbReference>
<evidence type="ECO:0000256" key="18">
    <source>
        <dbReference type="ARBA" id="ARBA00023276"/>
    </source>
</evidence>
<evidence type="ECO:0000256" key="6">
    <source>
        <dbReference type="ARBA" id="ARBA00022553"/>
    </source>
</evidence>
<dbReference type="Proteomes" id="UP000653305">
    <property type="component" value="Unassembled WGS sequence"/>
</dbReference>
<evidence type="ECO:0000256" key="13">
    <source>
        <dbReference type="ARBA" id="ARBA00022990"/>
    </source>
</evidence>
<comment type="similarity">
    <text evidence="2">Belongs to the reaction center PufL/M/PsbA/D family.</text>
</comment>
<keyword evidence="8" id="KW-0812">Transmembrane</keyword>
<protein>
    <submittedName>
        <fullName evidence="21">Photosystem ii d2 protein</fullName>
    </submittedName>
</protein>
<reference evidence="21" key="1">
    <citation type="submission" date="2020-07" db="EMBL/GenBank/DDBJ databases">
        <title>Ethylene signaling mediates host invasion by parasitic plants.</title>
        <authorList>
            <person name="Yoshida S."/>
        </authorList>
    </citation>
    <scope>NUCLEOTIDE SEQUENCE</scope>
    <source>
        <strain evidence="21">Okayama</strain>
    </source>
</reference>
<keyword evidence="18" id="KW-0604">Photosystem II</keyword>
<evidence type="ECO:0000256" key="11">
    <source>
        <dbReference type="ARBA" id="ARBA00022982"/>
    </source>
</evidence>
<evidence type="ECO:0000256" key="3">
    <source>
        <dbReference type="ARBA" id="ARBA00022448"/>
    </source>
</evidence>
<evidence type="ECO:0000256" key="17">
    <source>
        <dbReference type="ARBA" id="ARBA00023136"/>
    </source>
</evidence>
<gene>
    <name evidence="21" type="ORF">PHJA_002036000</name>
</gene>
<keyword evidence="6" id="KW-0597">Phosphoprotein</keyword>
<name>A0A830CXK6_9LAMI</name>
<evidence type="ECO:0000256" key="8">
    <source>
        <dbReference type="ARBA" id="ARBA00022692"/>
    </source>
</evidence>
<keyword evidence="15" id="KW-0560">Oxidoreductase</keyword>
<sequence length="118" mass="12916">MGVVGVLGAALLCTIHGATVENTLSEDGDGANTFSVFNPTQAGETYSVVTANRFWSQIFGVTFSNKCWLHFFIDIPSPQHRSSNGPRRPTKVPKPGSFRKGIPIQRVHNCIDKLTLTR</sequence>
<keyword evidence="9" id="KW-0479">Metal-binding</keyword>
<evidence type="ECO:0000256" key="7">
    <source>
        <dbReference type="ARBA" id="ARBA00022640"/>
    </source>
</evidence>
<dbReference type="GO" id="GO:0016168">
    <property type="term" value="F:chlorophyll binding"/>
    <property type="evidence" value="ECO:0007669"/>
    <property type="project" value="UniProtKB-KW"/>
</dbReference>
<keyword evidence="3" id="KW-0813">Transport</keyword>
<comment type="caution">
    <text evidence="21">The sequence shown here is derived from an EMBL/GenBank/DDBJ whole genome shotgun (WGS) entry which is preliminary data.</text>
</comment>
<dbReference type="InterPro" id="IPR036854">
    <property type="entry name" value="Photo_II_D1/D2_sf"/>
</dbReference>
<evidence type="ECO:0000256" key="2">
    <source>
        <dbReference type="ARBA" id="ARBA00008204"/>
    </source>
</evidence>
<keyword evidence="4" id="KW-0148">Chlorophyll</keyword>
<evidence type="ECO:0000256" key="16">
    <source>
        <dbReference type="ARBA" id="ARBA00023004"/>
    </source>
</evidence>
<dbReference type="InterPro" id="IPR000484">
    <property type="entry name" value="Photo_RC_L/M"/>
</dbReference>
<proteinExistence type="inferred from homology"/>
<evidence type="ECO:0000256" key="12">
    <source>
        <dbReference type="ARBA" id="ARBA00022989"/>
    </source>
</evidence>
<dbReference type="GO" id="GO:0009535">
    <property type="term" value="C:chloroplast thylakoid membrane"/>
    <property type="evidence" value="ECO:0007669"/>
    <property type="project" value="TreeGrafter"/>
</dbReference>
<keyword evidence="11" id="KW-0249">Electron transport</keyword>
<keyword evidence="17" id="KW-0472">Membrane</keyword>